<dbReference type="PROSITE" id="PS50076">
    <property type="entry name" value="DNAJ_2"/>
    <property type="match status" value="1"/>
</dbReference>
<evidence type="ECO:0000256" key="1">
    <source>
        <dbReference type="SAM" id="SignalP"/>
    </source>
</evidence>
<dbReference type="InterPro" id="IPR044713">
    <property type="entry name" value="DNJA1/2-like"/>
</dbReference>
<dbReference type="Pfam" id="PF01556">
    <property type="entry name" value="DnaJ_C"/>
    <property type="match status" value="1"/>
</dbReference>
<evidence type="ECO:0000259" key="2">
    <source>
        <dbReference type="PROSITE" id="PS50076"/>
    </source>
</evidence>
<feature type="signal peptide" evidence="1">
    <location>
        <begin position="1"/>
        <end position="24"/>
    </location>
</feature>
<dbReference type="Gene3D" id="1.10.287.110">
    <property type="entry name" value="DnaJ domain"/>
    <property type="match status" value="1"/>
</dbReference>
<protein>
    <recommendedName>
        <fullName evidence="2">J domain-containing protein</fullName>
    </recommendedName>
</protein>
<dbReference type="EMBL" id="CAUYUJ010015398">
    <property type="protein sequence ID" value="CAK0853485.1"/>
    <property type="molecule type" value="Genomic_DNA"/>
</dbReference>
<dbReference type="SMART" id="SM00271">
    <property type="entry name" value="DnaJ"/>
    <property type="match status" value="1"/>
</dbReference>
<proteinExistence type="predicted"/>
<reference evidence="3" key="1">
    <citation type="submission" date="2023-10" db="EMBL/GenBank/DDBJ databases">
        <authorList>
            <person name="Chen Y."/>
            <person name="Shah S."/>
            <person name="Dougan E. K."/>
            <person name="Thang M."/>
            <person name="Chan C."/>
        </authorList>
    </citation>
    <scope>NUCLEOTIDE SEQUENCE [LARGE SCALE GENOMIC DNA]</scope>
</reference>
<dbReference type="PRINTS" id="PR00625">
    <property type="entry name" value="JDOMAIN"/>
</dbReference>
<dbReference type="PROSITE" id="PS00636">
    <property type="entry name" value="DNAJ_1"/>
    <property type="match status" value="1"/>
</dbReference>
<keyword evidence="1" id="KW-0732">Signal</keyword>
<comment type="caution">
    <text evidence="3">The sequence shown here is derived from an EMBL/GenBank/DDBJ whole genome shotgun (WGS) entry which is preliminary data.</text>
</comment>
<dbReference type="InterPro" id="IPR002939">
    <property type="entry name" value="DnaJ_C"/>
</dbReference>
<dbReference type="SUPFAM" id="SSF46565">
    <property type="entry name" value="Chaperone J-domain"/>
    <property type="match status" value="1"/>
</dbReference>
<feature type="chain" id="PRO_5047044531" description="J domain-containing protein" evidence="1">
    <location>
        <begin position="25"/>
        <end position="438"/>
    </location>
</feature>
<dbReference type="InterPro" id="IPR001623">
    <property type="entry name" value="DnaJ_domain"/>
</dbReference>
<sequence>MVAPMRPLAAAWLALATVALRAAASNDLKVRFNNTGKGTLQLIWVDKNRPPGPGRERIIDNLQPGGSIEDTAQVGALYYIRAVPDEPMQRVPAYSAVIVEDGTLGCRYWKQEVRCLFKEDMNYYTLLGVKPDASDKAIKKAYREMSVKYHPDKNPGKKAKQRFKHIRDAYEVLTDTEARICFDQGGMEMVQALKGITGTDQKYTEDMEFTVNFTLAQAYIGEVTELEVERQMVCRGCLYDCGSGVKCKRKECKGCKQCAPDIKIQQFQRGGQIFQARMEQPSTDACRTEVTKLPIRIEKGITQYEIVDFKNMASQKPDHVPGNIQVFLKELPTPPFTRLGSALVMDVEITLREALLGWERSIKHMDGHIVRVSISDITRPGDMIIVKGEGMPIKDVPGDFGDLRLIMSVAFPSALTSSDREELAASSALARDTLKQEL</sequence>
<dbReference type="CDD" id="cd06257">
    <property type="entry name" value="DnaJ"/>
    <property type="match status" value="1"/>
</dbReference>
<keyword evidence="4" id="KW-1185">Reference proteome</keyword>
<evidence type="ECO:0000313" key="3">
    <source>
        <dbReference type="EMBL" id="CAK0853485.1"/>
    </source>
</evidence>
<dbReference type="SUPFAM" id="SSF49493">
    <property type="entry name" value="HSP40/DnaJ peptide-binding domain"/>
    <property type="match status" value="1"/>
</dbReference>
<dbReference type="CDD" id="cd10747">
    <property type="entry name" value="DnaJ_C"/>
    <property type="match status" value="1"/>
</dbReference>
<dbReference type="Proteomes" id="UP001189429">
    <property type="component" value="Unassembled WGS sequence"/>
</dbReference>
<organism evidence="3 4">
    <name type="scientific">Prorocentrum cordatum</name>
    <dbReference type="NCBI Taxonomy" id="2364126"/>
    <lineage>
        <taxon>Eukaryota</taxon>
        <taxon>Sar</taxon>
        <taxon>Alveolata</taxon>
        <taxon>Dinophyceae</taxon>
        <taxon>Prorocentrales</taxon>
        <taxon>Prorocentraceae</taxon>
        <taxon>Prorocentrum</taxon>
    </lineage>
</organism>
<dbReference type="InterPro" id="IPR018253">
    <property type="entry name" value="DnaJ_domain_CS"/>
</dbReference>
<dbReference type="Gene3D" id="2.60.260.20">
    <property type="entry name" value="Urease metallochaperone UreE, N-terminal domain"/>
    <property type="match status" value="2"/>
</dbReference>
<dbReference type="InterPro" id="IPR008971">
    <property type="entry name" value="HSP40/DnaJ_pept-bd"/>
</dbReference>
<accession>A0ABN9U536</accession>
<dbReference type="InterPro" id="IPR036869">
    <property type="entry name" value="J_dom_sf"/>
</dbReference>
<evidence type="ECO:0000313" key="4">
    <source>
        <dbReference type="Proteomes" id="UP001189429"/>
    </source>
</evidence>
<feature type="domain" description="J" evidence="2">
    <location>
        <begin position="122"/>
        <end position="186"/>
    </location>
</feature>
<dbReference type="Pfam" id="PF00226">
    <property type="entry name" value="DnaJ"/>
    <property type="match status" value="1"/>
</dbReference>
<name>A0ABN9U536_9DINO</name>
<gene>
    <name evidence="3" type="ORF">PCOR1329_LOCUS44945</name>
</gene>
<dbReference type="PANTHER" id="PTHR43888">
    <property type="entry name" value="DNAJ-LIKE-2, ISOFORM A-RELATED"/>
    <property type="match status" value="1"/>
</dbReference>